<dbReference type="PANTHER" id="PTHR45138">
    <property type="entry name" value="REGULATORY COMPONENTS OF SENSORY TRANSDUCTION SYSTEM"/>
    <property type="match status" value="1"/>
</dbReference>
<dbReference type="Pfam" id="PF00990">
    <property type="entry name" value="GGDEF"/>
    <property type="match status" value="1"/>
</dbReference>
<keyword evidence="1" id="KW-0472">Membrane</keyword>
<dbReference type="GO" id="GO:0052621">
    <property type="term" value="F:diguanylate cyclase activity"/>
    <property type="evidence" value="ECO:0007669"/>
    <property type="project" value="TreeGrafter"/>
</dbReference>
<comment type="caution">
    <text evidence="3">The sequence shown here is derived from an EMBL/GenBank/DDBJ whole genome shotgun (WGS) entry which is preliminary data.</text>
</comment>
<dbReference type="NCBIfam" id="TIGR00254">
    <property type="entry name" value="GGDEF"/>
    <property type="match status" value="1"/>
</dbReference>
<dbReference type="InterPro" id="IPR000160">
    <property type="entry name" value="GGDEF_dom"/>
</dbReference>
<evidence type="ECO:0000259" key="2">
    <source>
        <dbReference type="PROSITE" id="PS50887"/>
    </source>
</evidence>
<dbReference type="InterPro" id="IPR043128">
    <property type="entry name" value="Rev_trsase/Diguanyl_cyclase"/>
</dbReference>
<keyword evidence="4" id="KW-1185">Reference proteome</keyword>
<name>A0AB35U2N2_9FIRM</name>
<dbReference type="RefSeq" id="WP_277635578.1">
    <property type="nucleotide sequence ID" value="NZ_JALBUR010000008.1"/>
</dbReference>
<gene>
    <name evidence="3" type="ORF">MOZ60_04615</name>
</gene>
<organism evidence="3 4">
    <name type="scientific">Grylomicrobium aquisgranensis</name>
    <dbReference type="NCBI Taxonomy" id="2926318"/>
    <lineage>
        <taxon>Bacteria</taxon>
        <taxon>Bacillati</taxon>
        <taxon>Bacillota</taxon>
        <taxon>Erysipelotrichia</taxon>
        <taxon>Erysipelotrichales</taxon>
        <taxon>Erysipelotrichaceae</taxon>
        <taxon>Grylomicrobium</taxon>
    </lineage>
</organism>
<sequence length="355" mass="40877">MNRTQAKSKKQHPYAEQITQIILLLFLIGELFLFLTIFHQINGTSKVINYAGIVRGCSQRVVKLEMADKDSDDLIRYLDEILDGLENGGSQYHLTRLKSSDYQDKLQEQKALWADIKNQIISLREDRSEDNGAILLQESEDYYSLCDETVSLAQSYSQSLVRTLNFHEIFIVLDLAIMSVITLHRYWLAAMTFRRNSAMEKQMYDDPLTGIYNRKYYESRIKYSSGITDSSIVYIDLDHLKYINDNYGHNTGDEYLKKAVIHLKNSFRTSDLIIRMGGDEFLVILKGCRLKAAEIIMDKALSSFRQTNDTKYPCSFSYGISYISDDGTKTVPQAIAEADMKMYACKKDHQIIRGE</sequence>
<dbReference type="InterPro" id="IPR050469">
    <property type="entry name" value="Diguanylate_Cyclase"/>
</dbReference>
<accession>A0AB35U2N2</accession>
<feature type="domain" description="GGDEF" evidence="2">
    <location>
        <begin position="228"/>
        <end position="355"/>
    </location>
</feature>
<protein>
    <submittedName>
        <fullName evidence="3">GGDEF domain-containing protein</fullName>
    </submittedName>
</protein>
<dbReference type="GO" id="GO:1902201">
    <property type="term" value="P:negative regulation of bacterial-type flagellum-dependent cell motility"/>
    <property type="evidence" value="ECO:0007669"/>
    <property type="project" value="TreeGrafter"/>
</dbReference>
<dbReference type="Proteomes" id="UP001286174">
    <property type="component" value="Unassembled WGS sequence"/>
</dbReference>
<keyword evidence="1" id="KW-0812">Transmembrane</keyword>
<dbReference type="GO" id="GO:0005886">
    <property type="term" value="C:plasma membrane"/>
    <property type="evidence" value="ECO:0007669"/>
    <property type="project" value="TreeGrafter"/>
</dbReference>
<dbReference type="PROSITE" id="PS50887">
    <property type="entry name" value="GGDEF"/>
    <property type="match status" value="1"/>
</dbReference>
<evidence type="ECO:0000313" key="3">
    <source>
        <dbReference type="EMBL" id="MDX8419376.1"/>
    </source>
</evidence>
<dbReference type="PANTHER" id="PTHR45138:SF9">
    <property type="entry name" value="DIGUANYLATE CYCLASE DGCM-RELATED"/>
    <property type="match status" value="1"/>
</dbReference>
<reference evidence="3 4" key="1">
    <citation type="submission" date="2022-03" db="EMBL/GenBank/DDBJ databases">
        <title>Novel taxa within the pig intestine.</title>
        <authorList>
            <person name="Wylensek D."/>
            <person name="Bishof K."/>
            <person name="Afrizal A."/>
            <person name="Clavel T."/>
        </authorList>
    </citation>
    <scope>NUCLEOTIDE SEQUENCE [LARGE SCALE GENOMIC DNA]</scope>
    <source>
        <strain evidence="3 4">CLA-KB-P133</strain>
    </source>
</reference>
<dbReference type="InterPro" id="IPR029787">
    <property type="entry name" value="Nucleotide_cyclase"/>
</dbReference>
<evidence type="ECO:0000256" key="1">
    <source>
        <dbReference type="SAM" id="Phobius"/>
    </source>
</evidence>
<proteinExistence type="predicted"/>
<dbReference type="Gene3D" id="3.30.70.270">
    <property type="match status" value="1"/>
</dbReference>
<keyword evidence="1" id="KW-1133">Transmembrane helix</keyword>
<dbReference type="AlphaFoldDB" id="A0AB35U2N2"/>
<dbReference type="CDD" id="cd01949">
    <property type="entry name" value="GGDEF"/>
    <property type="match status" value="1"/>
</dbReference>
<evidence type="ECO:0000313" key="4">
    <source>
        <dbReference type="Proteomes" id="UP001286174"/>
    </source>
</evidence>
<dbReference type="GO" id="GO:0043709">
    <property type="term" value="P:cell adhesion involved in single-species biofilm formation"/>
    <property type="evidence" value="ECO:0007669"/>
    <property type="project" value="TreeGrafter"/>
</dbReference>
<dbReference type="SMART" id="SM00267">
    <property type="entry name" value="GGDEF"/>
    <property type="match status" value="1"/>
</dbReference>
<feature type="transmembrane region" description="Helical" evidence="1">
    <location>
        <begin position="21"/>
        <end position="41"/>
    </location>
</feature>
<dbReference type="EMBL" id="JALBUR010000008">
    <property type="protein sequence ID" value="MDX8419376.1"/>
    <property type="molecule type" value="Genomic_DNA"/>
</dbReference>
<dbReference type="SUPFAM" id="SSF55073">
    <property type="entry name" value="Nucleotide cyclase"/>
    <property type="match status" value="1"/>
</dbReference>